<feature type="region of interest" description="Disordered" evidence="1">
    <location>
        <begin position="467"/>
        <end position="496"/>
    </location>
</feature>
<dbReference type="GeneID" id="5027411"/>
<evidence type="ECO:0000313" key="3">
    <source>
        <dbReference type="Proteomes" id="UP000000600"/>
    </source>
</evidence>
<feature type="compositionally biased region" description="Polar residues" evidence="1">
    <location>
        <begin position="467"/>
        <end position="477"/>
    </location>
</feature>
<dbReference type="OMA" id="FFEQHES"/>
<evidence type="ECO:0000313" key="2">
    <source>
        <dbReference type="EMBL" id="CAK74229.1"/>
    </source>
</evidence>
<proteinExistence type="predicted"/>
<organism evidence="2 3">
    <name type="scientific">Paramecium tetraurelia</name>
    <dbReference type="NCBI Taxonomy" id="5888"/>
    <lineage>
        <taxon>Eukaryota</taxon>
        <taxon>Sar</taxon>
        <taxon>Alveolata</taxon>
        <taxon>Ciliophora</taxon>
        <taxon>Intramacronucleata</taxon>
        <taxon>Oligohymenophorea</taxon>
        <taxon>Peniculida</taxon>
        <taxon>Parameciidae</taxon>
        <taxon>Paramecium</taxon>
    </lineage>
</organism>
<dbReference type="OrthoDB" id="294912at2759"/>
<dbReference type="InParanoid" id="A0CTW2"/>
<reference evidence="2 3" key="1">
    <citation type="journal article" date="2006" name="Nature">
        <title>Global trends of whole-genome duplications revealed by the ciliate Paramecium tetraurelia.</title>
        <authorList>
            <consortium name="Genoscope"/>
            <person name="Aury J.-M."/>
            <person name="Jaillon O."/>
            <person name="Duret L."/>
            <person name="Noel B."/>
            <person name="Jubin C."/>
            <person name="Porcel B.M."/>
            <person name="Segurens B."/>
            <person name="Daubin V."/>
            <person name="Anthouard V."/>
            <person name="Aiach N."/>
            <person name="Arnaiz O."/>
            <person name="Billaut A."/>
            <person name="Beisson J."/>
            <person name="Blanc I."/>
            <person name="Bouhouche K."/>
            <person name="Camara F."/>
            <person name="Duharcourt S."/>
            <person name="Guigo R."/>
            <person name="Gogendeau D."/>
            <person name="Katinka M."/>
            <person name="Keller A.-M."/>
            <person name="Kissmehl R."/>
            <person name="Klotz C."/>
            <person name="Koll F."/>
            <person name="Le Moue A."/>
            <person name="Lepere C."/>
            <person name="Malinsky S."/>
            <person name="Nowacki M."/>
            <person name="Nowak J.K."/>
            <person name="Plattner H."/>
            <person name="Poulain J."/>
            <person name="Ruiz F."/>
            <person name="Serrano V."/>
            <person name="Zagulski M."/>
            <person name="Dessen P."/>
            <person name="Betermier M."/>
            <person name="Weissenbach J."/>
            <person name="Scarpelli C."/>
            <person name="Schachter V."/>
            <person name="Sperling L."/>
            <person name="Meyer E."/>
            <person name="Cohen J."/>
            <person name="Wincker P."/>
        </authorList>
    </citation>
    <scope>NUCLEOTIDE SEQUENCE [LARGE SCALE GENOMIC DNA]</scope>
    <source>
        <strain evidence="2 3">Stock d4-2</strain>
    </source>
</reference>
<name>A0CTW2_PARTE</name>
<evidence type="ECO:0000256" key="1">
    <source>
        <dbReference type="SAM" id="MobiDB-lite"/>
    </source>
</evidence>
<dbReference type="AlphaFoldDB" id="A0CTW2"/>
<feature type="region of interest" description="Disordered" evidence="1">
    <location>
        <begin position="383"/>
        <end position="404"/>
    </location>
</feature>
<feature type="compositionally biased region" description="Polar residues" evidence="1">
    <location>
        <begin position="395"/>
        <end position="404"/>
    </location>
</feature>
<dbReference type="EMBL" id="CT868174">
    <property type="protein sequence ID" value="CAK74229.1"/>
    <property type="molecule type" value="Genomic_DNA"/>
</dbReference>
<feature type="compositionally biased region" description="Basic residues" evidence="1">
    <location>
        <begin position="161"/>
        <end position="170"/>
    </location>
</feature>
<dbReference type="RefSeq" id="XP_001441626.1">
    <property type="nucleotide sequence ID" value="XM_001441589.1"/>
</dbReference>
<feature type="compositionally biased region" description="Polar residues" evidence="1">
    <location>
        <begin position="171"/>
        <end position="183"/>
    </location>
</feature>
<keyword evidence="3" id="KW-1185">Reference proteome</keyword>
<dbReference type="HOGENOM" id="CLU_532631_0_0_1"/>
<protein>
    <recommendedName>
        <fullName evidence="4">LisH domain-containing protein</fullName>
    </recommendedName>
</protein>
<accession>A0CTW2</accession>
<gene>
    <name evidence="2" type="ORF">GSPATT00010463001</name>
</gene>
<dbReference type="Proteomes" id="UP000000600">
    <property type="component" value="Unassembled WGS sequence"/>
</dbReference>
<feature type="region of interest" description="Disordered" evidence="1">
    <location>
        <begin position="264"/>
        <end position="286"/>
    </location>
</feature>
<evidence type="ECO:0008006" key="4">
    <source>
        <dbReference type="Google" id="ProtNLM"/>
    </source>
</evidence>
<feature type="region of interest" description="Disordered" evidence="1">
    <location>
        <begin position="147"/>
        <end position="189"/>
    </location>
</feature>
<sequence length="512" mass="60383">MHIEHKSNKIINEFIKQFPDEQRNSVMNFLLILGFDIARKLGQNNQAELYSTMKQLSSIKFDSPFFVEFIINDYTQNGQSELREEIKKIQQQLVQLNSLFNNSENEQMQSKSQDIYRNQPQNRPQYSHNRFYTQNDMEDQINARMREEQQLSTNSKNQFKPAKRNNKHKSPLQQNNNNLTAKITESPPPPMIFQKTVSSKFNIKPHLDDHQIKQLLYSENEKIYQEDFDSVSNRGHHYNPSPKSIKYTLNIQNLDNIGQRFQTHETNKKNKPQQTSNSSRQKKKVPAYLQNVESKIKPKLDQDKQAFKNQKNYDGDENQYYNDQISSSQKMTANFQNNKNFIRPSQESDTYYEIQQYLINQQHQNVHLSPVQEMKTGNEINYNKKKTQNFRDNTKSSLKSSNDANNLRQHQQQNFFEQHESLPYANSITPIQVSDFQTSKQQSDLSFDAFRKKAQFISPYAISLQQSSQPIQTAQKLQRNDEESSESFSNFTPPNKEVREFLSKQCIYQDQD</sequence>
<feature type="region of interest" description="Disordered" evidence="1">
    <location>
        <begin position="104"/>
        <end position="128"/>
    </location>
</feature>
<dbReference type="KEGG" id="ptm:GSPATT00010463001"/>